<evidence type="ECO:0000259" key="6">
    <source>
        <dbReference type="Pfam" id="PF01699"/>
    </source>
</evidence>
<dbReference type="GO" id="GO:0005886">
    <property type="term" value="C:plasma membrane"/>
    <property type="evidence" value="ECO:0007669"/>
    <property type="project" value="TreeGrafter"/>
</dbReference>
<dbReference type="GO" id="GO:0005262">
    <property type="term" value="F:calcium channel activity"/>
    <property type="evidence" value="ECO:0007669"/>
    <property type="project" value="TreeGrafter"/>
</dbReference>
<dbReference type="InterPro" id="IPR044880">
    <property type="entry name" value="NCX_ion-bd_dom_sf"/>
</dbReference>
<dbReference type="NCBIfam" id="TIGR00367">
    <property type="entry name" value="calcium/sodium antiporter"/>
    <property type="match status" value="1"/>
</dbReference>
<dbReference type="InterPro" id="IPR004837">
    <property type="entry name" value="NaCa_Exmemb"/>
</dbReference>
<keyword evidence="3 5" id="KW-1133">Transmembrane helix</keyword>
<feature type="transmembrane region" description="Helical" evidence="5">
    <location>
        <begin position="273"/>
        <end position="290"/>
    </location>
</feature>
<comment type="subcellular location">
    <subcellularLocation>
        <location evidence="1">Membrane</location>
        <topology evidence="1">Multi-pass membrane protein</topology>
    </subcellularLocation>
</comment>
<proteinExistence type="predicted"/>
<dbReference type="GO" id="GO:0008273">
    <property type="term" value="F:calcium, potassium:sodium antiporter activity"/>
    <property type="evidence" value="ECO:0007669"/>
    <property type="project" value="TreeGrafter"/>
</dbReference>
<dbReference type="GO" id="GO:0006874">
    <property type="term" value="P:intracellular calcium ion homeostasis"/>
    <property type="evidence" value="ECO:0007669"/>
    <property type="project" value="TreeGrafter"/>
</dbReference>
<evidence type="ECO:0000313" key="8">
    <source>
        <dbReference type="Proteomes" id="UP000177349"/>
    </source>
</evidence>
<dbReference type="PANTHER" id="PTHR10846">
    <property type="entry name" value="SODIUM/POTASSIUM/CALCIUM EXCHANGER"/>
    <property type="match status" value="1"/>
</dbReference>
<comment type="caution">
    <text evidence="7">The sequence shown here is derived from an EMBL/GenBank/DDBJ whole genome shotgun (WGS) entry which is preliminary data.</text>
</comment>
<evidence type="ECO:0000256" key="4">
    <source>
        <dbReference type="ARBA" id="ARBA00023136"/>
    </source>
</evidence>
<organism evidence="7 8">
    <name type="scientific">Candidatus Komeilibacteria bacterium RIFCSPLOWO2_01_FULL_53_11</name>
    <dbReference type="NCBI Taxonomy" id="1798552"/>
    <lineage>
        <taxon>Bacteria</taxon>
        <taxon>Candidatus Komeiliibacteriota</taxon>
    </lineage>
</organism>
<evidence type="ECO:0000256" key="1">
    <source>
        <dbReference type="ARBA" id="ARBA00004141"/>
    </source>
</evidence>
<feature type="transmembrane region" description="Helical" evidence="5">
    <location>
        <begin position="212"/>
        <end position="232"/>
    </location>
</feature>
<feature type="transmembrane region" description="Helical" evidence="5">
    <location>
        <begin position="244"/>
        <end position="264"/>
    </location>
</feature>
<dbReference type="Pfam" id="PF01699">
    <property type="entry name" value="Na_Ca_ex"/>
    <property type="match status" value="2"/>
</dbReference>
<feature type="transmembrane region" description="Helical" evidence="5">
    <location>
        <begin position="42"/>
        <end position="70"/>
    </location>
</feature>
<dbReference type="Gene3D" id="1.20.1420.30">
    <property type="entry name" value="NCX, central ion-binding region"/>
    <property type="match status" value="1"/>
</dbReference>
<gene>
    <name evidence="7" type="ORF">A3B31_01710</name>
</gene>
<evidence type="ECO:0000256" key="3">
    <source>
        <dbReference type="ARBA" id="ARBA00022989"/>
    </source>
</evidence>
<feature type="transmembrane region" description="Helical" evidence="5">
    <location>
        <begin position="82"/>
        <end position="100"/>
    </location>
</feature>
<feature type="non-terminal residue" evidence="7">
    <location>
        <position position="1"/>
    </location>
</feature>
<protein>
    <submittedName>
        <fullName evidence="7">Sodium:proton exchanger</fullName>
    </submittedName>
</protein>
<feature type="domain" description="Sodium/calcium exchanger membrane region" evidence="6">
    <location>
        <begin position="2"/>
        <end position="126"/>
    </location>
</feature>
<feature type="transmembrane region" description="Helical" evidence="5">
    <location>
        <begin position="172"/>
        <end position="191"/>
    </location>
</feature>
<evidence type="ECO:0000256" key="2">
    <source>
        <dbReference type="ARBA" id="ARBA00022692"/>
    </source>
</evidence>
<keyword evidence="2 5" id="KW-0812">Transmembrane</keyword>
<feature type="domain" description="Sodium/calcium exchanger membrane region" evidence="6">
    <location>
        <begin position="148"/>
        <end position="290"/>
    </location>
</feature>
<dbReference type="InterPro" id="IPR004481">
    <property type="entry name" value="K/Na/Ca-exchanger"/>
</dbReference>
<feature type="transmembrane region" description="Helical" evidence="5">
    <location>
        <begin position="112"/>
        <end position="133"/>
    </location>
</feature>
<dbReference type="Proteomes" id="UP000177349">
    <property type="component" value="Unassembled WGS sequence"/>
</dbReference>
<name>A0A1G2BTR0_9BACT</name>
<accession>A0A1G2BTR0</accession>
<keyword evidence="4 5" id="KW-0472">Membrane</keyword>
<dbReference type="AlphaFoldDB" id="A0A1G2BTR0"/>
<reference evidence="7 8" key="1">
    <citation type="journal article" date="2016" name="Nat. Commun.">
        <title>Thousands of microbial genomes shed light on interconnected biogeochemical processes in an aquifer system.</title>
        <authorList>
            <person name="Anantharaman K."/>
            <person name="Brown C.T."/>
            <person name="Hug L.A."/>
            <person name="Sharon I."/>
            <person name="Castelle C.J."/>
            <person name="Probst A.J."/>
            <person name="Thomas B.C."/>
            <person name="Singh A."/>
            <person name="Wilkins M.J."/>
            <person name="Karaoz U."/>
            <person name="Brodie E.L."/>
            <person name="Williams K.H."/>
            <person name="Hubbard S.S."/>
            <person name="Banfield J.F."/>
        </authorList>
    </citation>
    <scope>NUCLEOTIDE SEQUENCE [LARGE SCALE GENOMIC DNA]</scope>
</reference>
<evidence type="ECO:0000313" key="7">
    <source>
        <dbReference type="EMBL" id="OGY91740.1"/>
    </source>
</evidence>
<dbReference type="PANTHER" id="PTHR10846:SF8">
    <property type="entry name" value="INNER MEMBRANE PROTEIN YRBG"/>
    <property type="match status" value="1"/>
</dbReference>
<evidence type="ECO:0000256" key="5">
    <source>
        <dbReference type="SAM" id="Phobius"/>
    </source>
</evidence>
<sequence>SSIARKYNISELVIGLTVVAFGTSMPEFCVSLLASARNQPDLAIANIIGSNIANILLILGVSAVICPLTVTRGTTWREIPMSLLAAVVLGVMANDVLFNHTAQNVISRSDGIVLLAFLTIFMAYILGIARAVGNSQHPATKERTIPTALGLLAIGVLMLSLGGQMIVECATAIARLLGASETLIGLTIVAVGTSLPELATSAMAAYRKNADIAVGNIVGSNILNIFWILGISATVHPLHVNSGANADVLVTVLATAALFAFMLLQKGYELKRWHGMLFVSTYAVYLVYIIQRG</sequence>
<dbReference type="EMBL" id="MHKN01000034">
    <property type="protein sequence ID" value="OGY91740.1"/>
    <property type="molecule type" value="Genomic_DNA"/>
</dbReference>
<feature type="transmembrane region" description="Helical" evidence="5">
    <location>
        <begin position="12"/>
        <end position="36"/>
    </location>
</feature>
<feature type="transmembrane region" description="Helical" evidence="5">
    <location>
        <begin position="145"/>
        <end position="166"/>
    </location>
</feature>